<keyword evidence="3 15" id="KW-0808">Transferase</keyword>
<dbReference type="Proteomes" id="UP001333710">
    <property type="component" value="Chromosome"/>
</dbReference>
<dbReference type="GO" id="GO:0005737">
    <property type="term" value="C:cytoplasm"/>
    <property type="evidence" value="ECO:0007669"/>
    <property type="project" value="UniProtKB-SubCell"/>
</dbReference>
<evidence type="ECO:0000256" key="4">
    <source>
        <dbReference type="ARBA" id="ARBA00023315"/>
    </source>
</evidence>
<dbReference type="GO" id="GO:0030163">
    <property type="term" value="P:protein catabolic process"/>
    <property type="evidence" value="ECO:0007669"/>
    <property type="project" value="UniProtKB-UniRule"/>
</dbReference>
<evidence type="ECO:0000256" key="8">
    <source>
        <dbReference type="ARBA" id="ARBA00054043"/>
    </source>
</evidence>
<dbReference type="InterPro" id="IPR004616">
    <property type="entry name" value="Leu/Phe-tRNA_Trfase"/>
</dbReference>
<dbReference type="KEGG" id="pmaw:MACH26_16890"/>
<organism evidence="16 17">
    <name type="scientific">Planctobacterium marinum</name>
    <dbReference type="NCBI Taxonomy" id="1631968"/>
    <lineage>
        <taxon>Bacteria</taxon>
        <taxon>Pseudomonadati</taxon>
        <taxon>Pseudomonadota</taxon>
        <taxon>Gammaproteobacteria</taxon>
        <taxon>Alteromonadales</taxon>
        <taxon>Alteromonadaceae</taxon>
        <taxon>Planctobacterium</taxon>
    </lineage>
</organism>
<keyword evidence="17" id="KW-1185">Reference proteome</keyword>
<dbReference type="PANTHER" id="PTHR30098">
    <property type="entry name" value="LEUCYL/PHENYLALANYL-TRNA--PROTEIN TRANSFERASE"/>
    <property type="match status" value="1"/>
</dbReference>
<evidence type="ECO:0000256" key="15">
    <source>
        <dbReference type="HAMAP-Rule" id="MF_00688"/>
    </source>
</evidence>
<evidence type="ECO:0000256" key="11">
    <source>
        <dbReference type="ARBA" id="ARBA00074372"/>
    </source>
</evidence>
<name>A0AA48KQ58_9ALTE</name>
<dbReference type="FunFam" id="3.30.70.3550:FF:000001">
    <property type="entry name" value="Leucyl/phenylalanyl-tRNA--protein transferase"/>
    <property type="match status" value="1"/>
</dbReference>
<proteinExistence type="inferred from homology"/>
<evidence type="ECO:0000256" key="3">
    <source>
        <dbReference type="ARBA" id="ARBA00022679"/>
    </source>
</evidence>
<comment type="catalytic activity">
    <reaction evidence="6 15">
        <text>N-terminal L-arginyl-[protein] + L-leucyl-tRNA(Leu) = N-terminal L-leucyl-L-arginyl-[protein] + tRNA(Leu) + H(+)</text>
        <dbReference type="Rhea" id="RHEA:50416"/>
        <dbReference type="Rhea" id="RHEA-COMP:9613"/>
        <dbReference type="Rhea" id="RHEA-COMP:9622"/>
        <dbReference type="Rhea" id="RHEA-COMP:12672"/>
        <dbReference type="Rhea" id="RHEA-COMP:12673"/>
        <dbReference type="ChEBI" id="CHEBI:15378"/>
        <dbReference type="ChEBI" id="CHEBI:64719"/>
        <dbReference type="ChEBI" id="CHEBI:78442"/>
        <dbReference type="ChEBI" id="CHEBI:78494"/>
        <dbReference type="ChEBI" id="CHEBI:133044"/>
        <dbReference type="EC" id="2.3.2.6"/>
    </reaction>
</comment>
<comment type="function">
    <text evidence="8 15">Functions in the N-end rule pathway of protein degradation where it conjugates Leu, Phe and, less efficiently, Met from aminoacyl-tRNAs to the N-termini of proteins containing an N-terminal arginine or lysine.</text>
</comment>
<reference evidence="16" key="1">
    <citation type="submission" date="2023-01" db="EMBL/GenBank/DDBJ databases">
        <title>Complete genome sequence of Planctobacterium marinum strain Dej080120_11.</title>
        <authorList>
            <person name="Ueki S."/>
            <person name="Maruyama F."/>
        </authorList>
    </citation>
    <scope>NUCLEOTIDE SEQUENCE</scope>
    <source>
        <strain evidence="16">Dej080120_11</strain>
    </source>
</reference>
<evidence type="ECO:0000313" key="16">
    <source>
        <dbReference type="EMBL" id="BDX06168.1"/>
    </source>
</evidence>
<comment type="subcellular location">
    <subcellularLocation>
        <location evidence="1 15">Cytoplasm</location>
    </subcellularLocation>
</comment>
<evidence type="ECO:0000256" key="10">
    <source>
        <dbReference type="ARBA" id="ARBA00066767"/>
    </source>
</evidence>
<dbReference type="EMBL" id="AP027272">
    <property type="protein sequence ID" value="BDX06168.1"/>
    <property type="molecule type" value="Genomic_DNA"/>
</dbReference>
<dbReference type="EC" id="2.3.2.6" evidence="10 15"/>
<keyword evidence="2 15" id="KW-0963">Cytoplasm</keyword>
<dbReference type="Gene3D" id="3.40.630.70">
    <property type="entry name" value="Leucyl/phenylalanyl-tRNA-protein transferase, C-terminal domain"/>
    <property type="match status" value="1"/>
</dbReference>
<keyword evidence="4 15" id="KW-0012">Acyltransferase</keyword>
<accession>A0AA48KQ58</accession>
<dbReference type="RefSeq" id="WP_338292200.1">
    <property type="nucleotide sequence ID" value="NZ_AP027272.1"/>
</dbReference>
<evidence type="ECO:0000256" key="9">
    <source>
        <dbReference type="ARBA" id="ARBA00061535"/>
    </source>
</evidence>
<dbReference type="FunFam" id="3.40.630.70:FF:000001">
    <property type="entry name" value="Leucyl/phenylalanyl-tRNA--protein transferase"/>
    <property type="match status" value="1"/>
</dbReference>
<evidence type="ECO:0000256" key="12">
    <source>
        <dbReference type="ARBA" id="ARBA00077136"/>
    </source>
</evidence>
<evidence type="ECO:0000256" key="2">
    <source>
        <dbReference type="ARBA" id="ARBA00022490"/>
    </source>
</evidence>
<protein>
    <recommendedName>
        <fullName evidence="11 15">Leucyl/phenylalanyl-tRNA--protein transferase</fullName>
        <ecNumber evidence="10 15">2.3.2.6</ecNumber>
    </recommendedName>
    <alternativeName>
        <fullName evidence="12 15">L/F-transferase</fullName>
    </alternativeName>
    <alternativeName>
        <fullName evidence="13 15">Leucyltransferase</fullName>
    </alternativeName>
    <alternativeName>
        <fullName evidence="14 15">Phenyalanyltransferase</fullName>
    </alternativeName>
</protein>
<sequence length="242" mass="27596">MSIQLFRLDDAVNFPPPELALEEPNGLLAFGGDLSVERLLRAYENGIFPWFSEGEPLLWWSPDPRGILYLEDYQVSKSFRKFLKKHPYRVTKNKAFADVIKVCASIPRDDKGTWITEDMQQAYVRLHHAGFAHSIEVWEGSELVGGLYGIGIGNVFCGESMFHKRSNASKLAFYHLVQYMKHFGCRFIDCQMQTDHLSSLGAVSISRKDFLAQLRNEITRDYPKGLWRQDLDVCNSVLAAVG</sequence>
<evidence type="ECO:0000256" key="14">
    <source>
        <dbReference type="ARBA" id="ARBA00083640"/>
    </source>
</evidence>
<dbReference type="InterPro" id="IPR016181">
    <property type="entry name" value="Acyl_CoA_acyltransferase"/>
</dbReference>
<dbReference type="PANTHER" id="PTHR30098:SF2">
    <property type="entry name" value="LEUCYL_PHENYLALANYL-TRNA--PROTEIN TRANSFERASE"/>
    <property type="match status" value="1"/>
</dbReference>
<evidence type="ECO:0000256" key="5">
    <source>
        <dbReference type="ARBA" id="ARBA00050607"/>
    </source>
</evidence>
<dbReference type="HAMAP" id="MF_00688">
    <property type="entry name" value="Leu_Phe_trans"/>
    <property type="match status" value="1"/>
</dbReference>
<comment type="catalytic activity">
    <reaction evidence="7 15">
        <text>N-terminal L-lysyl-[protein] + L-leucyl-tRNA(Leu) = N-terminal L-leucyl-L-lysyl-[protein] + tRNA(Leu) + H(+)</text>
        <dbReference type="Rhea" id="RHEA:12340"/>
        <dbReference type="Rhea" id="RHEA-COMP:9613"/>
        <dbReference type="Rhea" id="RHEA-COMP:9622"/>
        <dbReference type="Rhea" id="RHEA-COMP:12670"/>
        <dbReference type="Rhea" id="RHEA-COMP:12671"/>
        <dbReference type="ChEBI" id="CHEBI:15378"/>
        <dbReference type="ChEBI" id="CHEBI:65249"/>
        <dbReference type="ChEBI" id="CHEBI:78442"/>
        <dbReference type="ChEBI" id="CHEBI:78494"/>
        <dbReference type="ChEBI" id="CHEBI:133043"/>
        <dbReference type="EC" id="2.3.2.6"/>
    </reaction>
</comment>
<dbReference type="InterPro" id="IPR042221">
    <property type="entry name" value="Leu/Phe-tRNA_Trfase_N"/>
</dbReference>
<comment type="catalytic activity">
    <reaction evidence="5 15">
        <text>L-phenylalanyl-tRNA(Phe) + an N-terminal L-alpha-aminoacyl-[protein] = an N-terminal L-phenylalanyl-L-alpha-aminoacyl-[protein] + tRNA(Phe)</text>
        <dbReference type="Rhea" id="RHEA:43632"/>
        <dbReference type="Rhea" id="RHEA-COMP:9668"/>
        <dbReference type="Rhea" id="RHEA-COMP:9699"/>
        <dbReference type="Rhea" id="RHEA-COMP:10636"/>
        <dbReference type="Rhea" id="RHEA-COMP:10637"/>
        <dbReference type="ChEBI" id="CHEBI:78442"/>
        <dbReference type="ChEBI" id="CHEBI:78531"/>
        <dbReference type="ChEBI" id="CHEBI:78597"/>
        <dbReference type="ChEBI" id="CHEBI:83561"/>
        <dbReference type="EC" id="2.3.2.6"/>
    </reaction>
</comment>
<evidence type="ECO:0000256" key="1">
    <source>
        <dbReference type="ARBA" id="ARBA00004496"/>
    </source>
</evidence>
<evidence type="ECO:0000256" key="7">
    <source>
        <dbReference type="ARBA" id="ARBA00051538"/>
    </source>
</evidence>
<dbReference type="GO" id="GO:0008914">
    <property type="term" value="F:leucyl-tRNA--protein transferase activity"/>
    <property type="evidence" value="ECO:0007669"/>
    <property type="project" value="UniProtKB-UniRule"/>
</dbReference>
<gene>
    <name evidence="15 16" type="primary">aat</name>
    <name evidence="16" type="ORF">MACH26_16890</name>
</gene>
<dbReference type="Pfam" id="PF03588">
    <property type="entry name" value="Leu_Phe_trans"/>
    <property type="match status" value="1"/>
</dbReference>
<evidence type="ECO:0000313" key="17">
    <source>
        <dbReference type="Proteomes" id="UP001333710"/>
    </source>
</evidence>
<evidence type="ECO:0000256" key="6">
    <source>
        <dbReference type="ARBA" id="ARBA00050652"/>
    </source>
</evidence>
<dbReference type="SUPFAM" id="SSF55729">
    <property type="entry name" value="Acyl-CoA N-acyltransferases (Nat)"/>
    <property type="match status" value="1"/>
</dbReference>
<dbReference type="NCBIfam" id="TIGR00667">
    <property type="entry name" value="aat"/>
    <property type="match status" value="1"/>
</dbReference>
<dbReference type="InterPro" id="IPR042203">
    <property type="entry name" value="Leu/Phe-tRNA_Trfase_C"/>
</dbReference>
<comment type="similarity">
    <text evidence="9 15">Belongs to the L/F-transferase family.</text>
</comment>
<dbReference type="AlphaFoldDB" id="A0AA48KQ58"/>
<evidence type="ECO:0000256" key="13">
    <source>
        <dbReference type="ARBA" id="ARBA00077165"/>
    </source>
</evidence>
<dbReference type="Gene3D" id="3.30.70.3550">
    <property type="entry name" value="Leucyl/phenylalanyl-tRNA-protein transferase, N-terminal domain"/>
    <property type="match status" value="1"/>
</dbReference>